<evidence type="ECO:0000313" key="3">
    <source>
        <dbReference type="Proteomes" id="UP000000709"/>
    </source>
</evidence>
<protein>
    <submittedName>
        <fullName evidence="2">Uncharacterized protein</fullName>
    </submittedName>
</protein>
<dbReference type="EMBL" id="GL996505">
    <property type="protein sequence ID" value="EGW30503.1"/>
    <property type="molecule type" value="Genomic_DNA"/>
</dbReference>
<dbReference type="HOGENOM" id="CLU_1994031_0_0_1"/>
<gene>
    <name evidence="2" type="ORF">SPAPADRAFT_63323</name>
</gene>
<dbReference type="AlphaFoldDB" id="G3AUC7"/>
<feature type="region of interest" description="Disordered" evidence="1">
    <location>
        <begin position="49"/>
        <end position="73"/>
    </location>
</feature>
<dbReference type="GeneID" id="18874710"/>
<dbReference type="Proteomes" id="UP000000709">
    <property type="component" value="Unassembled WGS sequence"/>
</dbReference>
<feature type="compositionally biased region" description="Basic residues" evidence="1">
    <location>
        <begin position="49"/>
        <end position="68"/>
    </location>
</feature>
<keyword evidence="3" id="KW-1185">Reference proteome</keyword>
<sequence length="125" mass="14159">MDQVQKQLCDAKLKLNALHKQHTELVVETNKIKQQVTALKKNHRKFLRSLSKRTCNSRKKKKGKRKHSNSNLTNALIKVEPVDAATCCAAEVTTKPKDEMNLKMDISVKLENDGCNVTYDVGKLL</sequence>
<accession>G3AUC7</accession>
<organism evidence="3">
    <name type="scientific">Spathaspora passalidarum (strain NRRL Y-27907 / 11-Y1)</name>
    <dbReference type="NCBI Taxonomy" id="619300"/>
    <lineage>
        <taxon>Eukaryota</taxon>
        <taxon>Fungi</taxon>
        <taxon>Dikarya</taxon>
        <taxon>Ascomycota</taxon>
        <taxon>Saccharomycotina</taxon>
        <taxon>Pichiomycetes</taxon>
        <taxon>Debaryomycetaceae</taxon>
        <taxon>Spathaspora</taxon>
    </lineage>
</organism>
<dbReference type="InParanoid" id="G3AUC7"/>
<evidence type="ECO:0000256" key="1">
    <source>
        <dbReference type="SAM" id="MobiDB-lite"/>
    </source>
</evidence>
<evidence type="ECO:0000313" key="2">
    <source>
        <dbReference type="EMBL" id="EGW30503.1"/>
    </source>
</evidence>
<dbReference type="RefSeq" id="XP_007377474.1">
    <property type="nucleotide sequence ID" value="XM_007377412.1"/>
</dbReference>
<proteinExistence type="predicted"/>
<dbReference type="KEGG" id="spaa:SPAPADRAFT_63323"/>
<reference evidence="2 3" key="1">
    <citation type="journal article" date="2011" name="Proc. Natl. Acad. Sci. U.S.A.">
        <title>Comparative genomics of xylose-fermenting fungi for enhanced biofuel production.</title>
        <authorList>
            <person name="Wohlbach D.J."/>
            <person name="Kuo A."/>
            <person name="Sato T.K."/>
            <person name="Potts K.M."/>
            <person name="Salamov A.A."/>
            <person name="LaButti K.M."/>
            <person name="Sun H."/>
            <person name="Clum A."/>
            <person name="Pangilinan J.L."/>
            <person name="Lindquist E.A."/>
            <person name="Lucas S."/>
            <person name="Lapidus A."/>
            <person name="Jin M."/>
            <person name="Gunawan C."/>
            <person name="Balan V."/>
            <person name="Dale B.E."/>
            <person name="Jeffries T.W."/>
            <person name="Zinkel R."/>
            <person name="Barry K.W."/>
            <person name="Grigoriev I.V."/>
            <person name="Gasch A.P."/>
        </authorList>
    </citation>
    <scope>NUCLEOTIDE SEQUENCE [LARGE SCALE GENOMIC DNA]</scope>
    <source>
        <strain evidence="3">NRRL Y-27907 / 11-Y1</strain>
    </source>
</reference>
<name>G3AUC7_SPAPN</name>